<keyword evidence="2" id="KW-0479">Metal-binding</keyword>
<feature type="domain" description="Fumarylacetoacetase-like C-terminal" evidence="3">
    <location>
        <begin position="74"/>
        <end position="278"/>
    </location>
</feature>
<comment type="similarity">
    <text evidence="1">Belongs to the FAH family.</text>
</comment>
<dbReference type="SUPFAM" id="SSF56529">
    <property type="entry name" value="FAH"/>
    <property type="match status" value="1"/>
</dbReference>
<dbReference type="Proteomes" id="UP000324738">
    <property type="component" value="Unassembled WGS sequence"/>
</dbReference>
<proteinExistence type="inferred from homology"/>
<dbReference type="InterPro" id="IPR036663">
    <property type="entry name" value="Fumarylacetoacetase_C_sf"/>
</dbReference>
<comment type="caution">
    <text evidence="4">The sequence shown here is derived from an EMBL/GenBank/DDBJ whole genome shotgun (WGS) entry which is preliminary data.</text>
</comment>
<dbReference type="OrthoDB" id="5197601at2"/>
<dbReference type="GO" id="GO:0019752">
    <property type="term" value="P:carboxylic acid metabolic process"/>
    <property type="evidence" value="ECO:0007669"/>
    <property type="project" value="UniProtKB-ARBA"/>
</dbReference>
<dbReference type="FunFam" id="3.90.850.10:FF:000002">
    <property type="entry name" value="2-hydroxyhepta-2,4-diene-1,7-dioate isomerase"/>
    <property type="match status" value="1"/>
</dbReference>
<dbReference type="AlphaFoldDB" id="A0A5B0DVQ2"/>
<evidence type="ECO:0000259" key="3">
    <source>
        <dbReference type="Pfam" id="PF01557"/>
    </source>
</evidence>
<keyword evidence="5" id="KW-1185">Reference proteome</keyword>
<name>A0A5B0DVQ2_9HYPH</name>
<accession>A0A5B0DVQ2</accession>
<reference evidence="4 5" key="1">
    <citation type="submission" date="2019-08" db="EMBL/GenBank/DDBJ databases">
        <title>Aureimonas fodiniaquatilis sp. nov., isolated from a coal mine wastewater.</title>
        <authorList>
            <person name="Kim W."/>
        </authorList>
    </citation>
    <scope>NUCLEOTIDE SEQUENCE [LARGE SCALE GENOMIC DNA]</scope>
    <source>
        <strain evidence="4 5">CAU 1482</strain>
    </source>
</reference>
<dbReference type="PANTHER" id="PTHR42796:SF4">
    <property type="entry name" value="FUMARYLACETOACETATE HYDROLASE DOMAIN-CONTAINING PROTEIN 2A"/>
    <property type="match status" value="1"/>
</dbReference>
<dbReference type="Gene3D" id="3.90.850.10">
    <property type="entry name" value="Fumarylacetoacetase-like, C-terminal domain"/>
    <property type="match status" value="1"/>
</dbReference>
<evidence type="ECO:0000256" key="2">
    <source>
        <dbReference type="ARBA" id="ARBA00022723"/>
    </source>
</evidence>
<dbReference type="GO" id="GO:0016853">
    <property type="term" value="F:isomerase activity"/>
    <property type="evidence" value="ECO:0007669"/>
    <property type="project" value="UniProtKB-ARBA"/>
</dbReference>
<dbReference type="PANTHER" id="PTHR42796">
    <property type="entry name" value="FUMARYLACETOACETATE HYDROLASE DOMAIN-CONTAINING PROTEIN 2A-RELATED"/>
    <property type="match status" value="1"/>
</dbReference>
<evidence type="ECO:0000313" key="5">
    <source>
        <dbReference type="Proteomes" id="UP000324738"/>
    </source>
</evidence>
<dbReference type="GO" id="GO:0016787">
    <property type="term" value="F:hydrolase activity"/>
    <property type="evidence" value="ECO:0007669"/>
    <property type="project" value="UniProtKB-KW"/>
</dbReference>
<sequence length="282" mass="30135">MKLVRFGAAGQEKPGVVDADGKIRDVSAIVPDFSGEHLSDASLDKLRKADLASLPVAPADSRLGPVVGRVGNFLCIGLNYVDHAHESNLPIPSEPIIFNKSPSSITGPNDKVYIPIGSEKTDWEVEIAVVIGKDAYNVSEESALNYVAGYTICNDVSERAWQIERGGQWTKGKSAPSFGPIGPWLVTRDEISDPQNLDMWLDVNGARVQTGNTSTMIFTIAHIVSYLSKFMKLEAGDVITTGTPPGVGMGMKPPRYLKAGDTVRLGIAGLGEQQQSVVATNG</sequence>
<gene>
    <name evidence="4" type="ORF">FPY71_06075</name>
</gene>
<protein>
    <submittedName>
        <fullName evidence="4">Fumarylacetoacetate hydrolase family protein</fullName>
    </submittedName>
</protein>
<dbReference type="RefSeq" id="WP_149298760.1">
    <property type="nucleotide sequence ID" value="NZ_VTWH01000002.1"/>
</dbReference>
<dbReference type="Pfam" id="PF01557">
    <property type="entry name" value="FAA_hydrolase"/>
    <property type="match status" value="1"/>
</dbReference>
<dbReference type="GO" id="GO:0046872">
    <property type="term" value="F:metal ion binding"/>
    <property type="evidence" value="ECO:0007669"/>
    <property type="project" value="UniProtKB-KW"/>
</dbReference>
<evidence type="ECO:0000256" key="1">
    <source>
        <dbReference type="ARBA" id="ARBA00010211"/>
    </source>
</evidence>
<dbReference type="InterPro" id="IPR011234">
    <property type="entry name" value="Fumarylacetoacetase-like_C"/>
</dbReference>
<organism evidence="4 5">
    <name type="scientific">Aureimonas fodinaquatilis</name>
    <dbReference type="NCBI Taxonomy" id="2565783"/>
    <lineage>
        <taxon>Bacteria</taxon>
        <taxon>Pseudomonadati</taxon>
        <taxon>Pseudomonadota</taxon>
        <taxon>Alphaproteobacteria</taxon>
        <taxon>Hyphomicrobiales</taxon>
        <taxon>Aurantimonadaceae</taxon>
        <taxon>Aureimonas</taxon>
    </lineage>
</organism>
<dbReference type="InterPro" id="IPR051121">
    <property type="entry name" value="FAH"/>
</dbReference>
<evidence type="ECO:0000313" key="4">
    <source>
        <dbReference type="EMBL" id="KAA0970102.1"/>
    </source>
</evidence>
<dbReference type="EMBL" id="VTWH01000002">
    <property type="protein sequence ID" value="KAA0970102.1"/>
    <property type="molecule type" value="Genomic_DNA"/>
</dbReference>
<keyword evidence="4" id="KW-0378">Hydrolase</keyword>